<dbReference type="Proteomes" id="UP001141806">
    <property type="component" value="Unassembled WGS sequence"/>
</dbReference>
<dbReference type="InterPro" id="IPR036259">
    <property type="entry name" value="MFS_trans_sf"/>
</dbReference>
<dbReference type="OrthoDB" id="8904098at2759"/>
<organism evidence="1 2">
    <name type="scientific">Protea cynaroides</name>
    <dbReference type="NCBI Taxonomy" id="273540"/>
    <lineage>
        <taxon>Eukaryota</taxon>
        <taxon>Viridiplantae</taxon>
        <taxon>Streptophyta</taxon>
        <taxon>Embryophyta</taxon>
        <taxon>Tracheophyta</taxon>
        <taxon>Spermatophyta</taxon>
        <taxon>Magnoliopsida</taxon>
        <taxon>Proteales</taxon>
        <taxon>Proteaceae</taxon>
        <taxon>Protea</taxon>
    </lineage>
</organism>
<comment type="caution">
    <text evidence="1">The sequence shown here is derived from an EMBL/GenBank/DDBJ whole genome shotgun (WGS) entry which is preliminary data.</text>
</comment>
<dbReference type="Gene3D" id="1.20.1250.20">
    <property type="entry name" value="MFS general substrate transporter like domains"/>
    <property type="match status" value="1"/>
</dbReference>
<reference evidence="1" key="1">
    <citation type="journal article" date="2023" name="Plant J.">
        <title>The genome of the king protea, Protea cynaroides.</title>
        <authorList>
            <person name="Chang J."/>
            <person name="Duong T.A."/>
            <person name="Schoeman C."/>
            <person name="Ma X."/>
            <person name="Roodt D."/>
            <person name="Barker N."/>
            <person name="Li Z."/>
            <person name="Van de Peer Y."/>
            <person name="Mizrachi E."/>
        </authorList>
    </citation>
    <scope>NUCLEOTIDE SEQUENCE</scope>
    <source>
        <tissue evidence="1">Young leaves</tissue>
    </source>
</reference>
<accession>A0A9Q0QQH5</accession>
<gene>
    <name evidence="1" type="ORF">NE237_014831</name>
</gene>
<sequence length="171" mass="18288">MPLKTVRVHRDPPPTVNHPVAGLIQVELSSRFPVALGSPSKVQNPNPCIPPQVSPLQPTTPANCGYSVAISFIQPPSIDPSQFPLSPFNVLSVPTINAGHSVALSKPASSTMAMTSEIGLLTLSTVLPSFNQPNCQDDNSNRSCTPELQIIIFFCSLFLMGFAERGHKPCT</sequence>
<name>A0A9Q0QQH5_9MAGN</name>
<evidence type="ECO:0000313" key="1">
    <source>
        <dbReference type="EMBL" id="KAJ4968130.1"/>
    </source>
</evidence>
<proteinExistence type="predicted"/>
<keyword evidence="2" id="KW-1185">Reference proteome</keyword>
<dbReference type="EMBL" id="JAMYWD010000006">
    <property type="protein sequence ID" value="KAJ4968130.1"/>
    <property type="molecule type" value="Genomic_DNA"/>
</dbReference>
<dbReference type="AlphaFoldDB" id="A0A9Q0QQH5"/>
<evidence type="ECO:0000313" key="2">
    <source>
        <dbReference type="Proteomes" id="UP001141806"/>
    </source>
</evidence>
<protein>
    <submittedName>
        <fullName evidence="1">Uncharacterized protein</fullName>
    </submittedName>
</protein>